<dbReference type="Proteomes" id="UP001329430">
    <property type="component" value="Chromosome 2"/>
</dbReference>
<evidence type="ECO:0000313" key="3">
    <source>
        <dbReference type="Proteomes" id="UP001329430"/>
    </source>
</evidence>
<comment type="caution">
    <text evidence="2">The sequence shown here is derived from an EMBL/GenBank/DDBJ whole genome shotgun (WGS) entry which is preliminary data.</text>
</comment>
<dbReference type="AlphaFoldDB" id="A0AAN7ZKU3"/>
<evidence type="ECO:0000256" key="1">
    <source>
        <dbReference type="SAM" id="MobiDB-lite"/>
    </source>
</evidence>
<organism evidence="2 3">
    <name type="scientific">Pyrocoelia pectoralis</name>
    <dbReference type="NCBI Taxonomy" id="417401"/>
    <lineage>
        <taxon>Eukaryota</taxon>
        <taxon>Metazoa</taxon>
        <taxon>Ecdysozoa</taxon>
        <taxon>Arthropoda</taxon>
        <taxon>Hexapoda</taxon>
        <taxon>Insecta</taxon>
        <taxon>Pterygota</taxon>
        <taxon>Neoptera</taxon>
        <taxon>Endopterygota</taxon>
        <taxon>Coleoptera</taxon>
        <taxon>Polyphaga</taxon>
        <taxon>Elateriformia</taxon>
        <taxon>Elateroidea</taxon>
        <taxon>Lampyridae</taxon>
        <taxon>Lampyrinae</taxon>
        <taxon>Pyrocoelia</taxon>
    </lineage>
</organism>
<feature type="region of interest" description="Disordered" evidence="1">
    <location>
        <begin position="257"/>
        <end position="296"/>
    </location>
</feature>
<feature type="compositionally biased region" description="Basic and acidic residues" evidence="1">
    <location>
        <begin position="311"/>
        <end position="326"/>
    </location>
</feature>
<feature type="compositionally biased region" description="Basic residues" evidence="1">
    <location>
        <begin position="367"/>
        <end position="379"/>
    </location>
</feature>
<reference evidence="2 3" key="1">
    <citation type="journal article" date="2024" name="Insects">
        <title>An Improved Chromosome-Level Genome Assembly of the Firefly Pyrocoelia pectoralis.</title>
        <authorList>
            <person name="Fu X."/>
            <person name="Meyer-Rochow V.B."/>
            <person name="Ballantyne L."/>
            <person name="Zhu X."/>
        </authorList>
    </citation>
    <scope>NUCLEOTIDE SEQUENCE [LARGE SCALE GENOMIC DNA]</scope>
    <source>
        <strain evidence="2">XCY_ONT2</strain>
    </source>
</reference>
<gene>
    <name evidence="2" type="ORF">RI129_002189</name>
</gene>
<accession>A0AAN7ZKU3</accession>
<protein>
    <recommendedName>
        <fullName evidence="4">UBZ4-type domain-containing protein</fullName>
    </recommendedName>
</protein>
<evidence type="ECO:0008006" key="4">
    <source>
        <dbReference type="Google" id="ProtNLM"/>
    </source>
</evidence>
<feature type="region of interest" description="Disordered" evidence="1">
    <location>
        <begin position="311"/>
        <end position="336"/>
    </location>
</feature>
<dbReference type="EMBL" id="JAVRBK010000002">
    <property type="protein sequence ID" value="KAK5647297.1"/>
    <property type="molecule type" value="Genomic_DNA"/>
</dbReference>
<feature type="region of interest" description="Disordered" evidence="1">
    <location>
        <begin position="360"/>
        <end position="398"/>
    </location>
</feature>
<evidence type="ECO:0000313" key="2">
    <source>
        <dbReference type="EMBL" id="KAK5647297.1"/>
    </source>
</evidence>
<proteinExistence type="predicted"/>
<feature type="compositionally biased region" description="Low complexity" evidence="1">
    <location>
        <begin position="264"/>
        <end position="281"/>
    </location>
</feature>
<sequence>MYNTPSISEDDDEDSPSMNQVAECLREAGSYDGGLSNKEMLEIYRVVNQSKATAENEQRRTDTNSINDFIDEMRLHSDPVEKPESSDVDVIQMDVYTESDSPETLLTMSRDHTDKDKNTDSKKKLDNFDEIDVFNSVPTKHPPLPQISYKPKYNPPLYCSTNIIHLSLGEKTKLIAKYHKELIHIYDSFQRESSQYAPLDKPIQPCVKFDGSLLKANDKLSNYKFEDEIEDFVQDNNLNEIYITKTGRQTKRKLYAETGDPWKTKSSPTSSQGSPTGPQPKKTNISSLNNDQIIKRSRLFTSKAEKMFDKLKEKSEQEKKEEKENTKFLNSLTNTSDDDFIDDRDVADLVHSEEPFIRRHVTPPPARMKKAPKGRGRNGKSKENATRNAKKTQAKTNEPKQTNLLVEPSTNKGTCPICSFEFPQNMLETHADQCIDTYEQKSTSTVLFKDSNKMVCENCDEAFPYSMDYENHVRECLIKST</sequence>
<keyword evidence="3" id="KW-1185">Reference proteome</keyword>
<feature type="region of interest" description="Disordered" evidence="1">
    <location>
        <begin position="100"/>
        <end position="121"/>
    </location>
</feature>
<name>A0AAN7ZKU3_9COLE</name>
<feature type="compositionally biased region" description="Polar residues" evidence="1">
    <location>
        <begin position="282"/>
        <end position="292"/>
    </location>
</feature>
<feature type="compositionally biased region" description="Basic and acidic residues" evidence="1">
    <location>
        <begin position="109"/>
        <end position="121"/>
    </location>
</feature>